<feature type="compositionally biased region" description="Acidic residues" evidence="1">
    <location>
        <begin position="367"/>
        <end position="384"/>
    </location>
</feature>
<dbReference type="EMBL" id="JBHTIW010000021">
    <property type="protein sequence ID" value="MFD0922423.1"/>
    <property type="molecule type" value="Genomic_DNA"/>
</dbReference>
<evidence type="ECO:0000313" key="3">
    <source>
        <dbReference type="EMBL" id="MFD0922423.1"/>
    </source>
</evidence>
<name>A0ABW3FX88_9PSEU</name>
<sequence length="384" mass="41840">MLNSDQKARLRVLSVFVAAVWVVLGVTNGWPVWGWLVLALVSLVAPSLVVLGITEWNLRRGGPRTPEQQEEIVPETPPREQPEPRSHPVQDVLLRSASEDYQFTFSCTVFWRPRPDAPGLPHANPEALAADAVLDEAAALAAAVRPGDASRARYRLTSALGVPRADRSGRVEAWADEVSLVLSDRDAARLTRLAEVRKDEEVWEYERAHERNVRAYLSEEVLTNPGSALVWWLAGPRTEEKERVDEAVARIESLRRLTEAAAGAESGAPRFAGLAHETFPVADGNRTLAALPYVVAPPPGSGGQALEEHALGLVAALPEGPERALFARRLADLVAAQGHDDVAEDIRRSFDTAEPATDTRRSFDTAEPAEEDAVPEPPEDATGR</sequence>
<keyword evidence="2" id="KW-0812">Transmembrane</keyword>
<keyword evidence="2" id="KW-0472">Membrane</keyword>
<keyword evidence="2" id="KW-1133">Transmembrane helix</keyword>
<feature type="compositionally biased region" description="Basic and acidic residues" evidence="1">
    <location>
        <begin position="77"/>
        <end position="88"/>
    </location>
</feature>
<feature type="transmembrane region" description="Helical" evidence="2">
    <location>
        <begin position="12"/>
        <end position="30"/>
    </location>
</feature>
<evidence type="ECO:0000256" key="1">
    <source>
        <dbReference type="SAM" id="MobiDB-lite"/>
    </source>
</evidence>
<organism evidence="3 4">
    <name type="scientific">Saccharopolyspora rosea</name>
    <dbReference type="NCBI Taxonomy" id="524884"/>
    <lineage>
        <taxon>Bacteria</taxon>
        <taxon>Bacillati</taxon>
        <taxon>Actinomycetota</taxon>
        <taxon>Actinomycetes</taxon>
        <taxon>Pseudonocardiales</taxon>
        <taxon>Pseudonocardiaceae</taxon>
        <taxon>Saccharopolyspora</taxon>
    </lineage>
</organism>
<feature type="region of interest" description="Disordered" evidence="1">
    <location>
        <begin position="60"/>
        <end position="88"/>
    </location>
</feature>
<comment type="caution">
    <text evidence="3">The sequence shown here is derived from an EMBL/GenBank/DDBJ whole genome shotgun (WGS) entry which is preliminary data.</text>
</comment>
<evidence type="ECO:0000313" key="4">
    <source>
        <dbReference type="Proteomes" id="UP001597018"/>
    </source>
</evidence>
<evidence type="ECO:0000256" key="2">
    <source>
        <dbReference type="SAM" id="Phobius"/>
    </source>
</evidence>
<reference evidence="4" key="1">
    <citation type="journal article" date="2019" name="Int. J. Syst. Evol. Microbiol.">
        <title>The Global Catalogue of Microorganisms (GCM) 10K type strain sequencing project: providing services to taxonomists for standard genome sequencing and annotation.</title>
        <authorList>
            <consortium name="The Broad Institute Genomics Platform"/>
            <consortium name="The Broad Institute Genome Sequencing Center for Infectious Disease"/>
            <person name="Wu L."/>
            <person name="Ma J."/>
        </authorList>
    </citation>
    <scope>NUCLEOTIDE SEQUENCE [LARGE SCALE GENOMIC DNA]</scope>
    <source>
        <strain evidence="4">CCUG 56401</strain>
    </source>
</reference>
<dbReference type="RefSeq" id="WP_263251287.1">
    <property type="nucleotide sequence ID" value="NZ_BAABLT010000016.1"/>
</dbReference>
<dbReference type="Proteomes" id="UP001597018">
    <property type="component" value="Unassembled WGS sequence"/>
</dbReference>
<gene>
    <name evidence="3" type="ORF">ACFQ16_21980</name>
</gene>
<accession>A0ABW3FX88</accession>
<proteinExistence type="predicted"/>
<feature type="compositionally biased region" description="Basic and acidic residues" evidence="1">
    <location>
        <begin position="344"/>
        <end position="364"/>
    </location>
</feature>
<protein>
    <submittedName>
        <fullName evidence="3">DUF2892 domain-containing protein</fullName>
    </submittedName>
</protein>
<feature type="region of interest" description="Disordered" evidence="1">
    <location>
        <begin position="344"/>
        <end position="384"/>
    </location>
</feature>
<keyword evidence="4" id="KW-1185">Reference proteome</keyword>